<evidence type="ECO:0000313" key="2">
    <source>
        <dbReference type="EMBL" id="KAG0726890.1"/>
    </source>
</evidence>
<keyword evidence="3" id="KW-1185">Reference proteome</keyword>
<sequence>MAILSRSLRIINPYFYLYKAQDHAGRKGSMVLTIQNFMPEFAYIQGKANVAADALSRNCALTCPVATQTSTFDTLSHDDFYTAQGNDPTWSKVIYYVESGDDSNIPQVPSLSHYLLQEQLLYKATTLTGKHEPSRFIHQLVIPPTHVQSREAYKVSRAYPGGPTRTRLTAPAPVPAQTTYNHRGGRTTNFGTEVDQYIMSKFGCGAIDHLPPGGLGGPFPKWPPADTQRHTELDKVCC</sequence>
<evidence type="ECO:0000313" key="3">
    <source>
        <dbReference type="Proteomes" id="UP000770661"/>
    </source>
</evidence>
<comment type="caution">
    <text evidence="2">The sequence shown here is derived from an EMBL/GenBank/DDBJ whole genome shotgun (WGS) entry which is preliminary data.</text>
</comment>
<evidence type="ECO:0000256" key="1">
    <source>
        <dbReference type="SAM" id="MobiDB-lite"/>
    </source>
</evidence>
<reference evidence="2" key="1">
    <citation type="submission" date="2020-07" db="EMBL/GenBank/DDBJ databases">
        <title>The High-quality genome of the commercially important snow crab, Chionoecetes opilio.</title>
        <authorList>
            <person name="Jeong J.-H."/>
            <person name="Ryu S."/>
        </authorList>
    </citation>
    <scope>NUCLEOTIDE SEQUENCE</scope>
    <source>
        <strain evidence="2">MADBK_172401_WGS</strain>
        <tissue evidence="2">Digestive gland</tissue>
    </source>
</reference>
<dbReference type="Proteomes" id="UP000770661">
    <property type="component" value="Unassembled WGS sequence"/>
</dbReference>
<dbReference type="AlphaFoldDB" id="A0A8J4YTR8"/>
<dbReference type="EMBL" id="JACEEZ010003895">
    <property type="protein sequence ID" value="KAG0726890.1"/>
    <property type="molecule type" value="Genomic_DNA"/>
</dbReference>
<name>A0A8J4YTR8_CHIOP</name>
<gene>
    <name evidence="2" type="ORF">GWK47_035678</name>
</gene>
<accession>A0A8J4YTR8</accession>
<proteinExistence type="predicted"/>
<protein>
    <submittedName>
        <fullName evidence="2">Uncharacterized protein</fullName>
    </submittedName>
</protein>
<organism evidence="2 3">
    <name type="scientific">Chionoecetes opilio</name>
    <name type="common">Atlantic snow crab</name>
    <name type="synonym">Cancer opilio</name>
    <dbReference type="NCBI Taxonomy" id="41210"/>
    <lineage>
        <taxon>Eukaryota</taxon>
        <taxon>Metazoa</taxon>
        <taxon>Ecdysozoa</taxon>
        <taxon>Arthropoda</taxon>
        <taxon>Crustacea</taxon>
        <taxon>Multicrustacea</taxon>
        <taxon>Malacostraca</taxon>
        <taxon>Eumalacostraca</taxon>
        <taxon>Eucarida</taxon>
        <taxon>Decapoda</taxon>
        <taxon>Pleocyemata</taxon>
        <taxon>Brachyura</taxon>
        <taxon>Eubrachyura</taxon>
        <taxon>Majoidea</taxon>
        <taxon>Majidae</taxon>
        <taxon>Chionoecetes</taxon>
    </lineage>
</organism>
<feature type="region of interest" description="Disordered" evidence="1">
    <location>
        <begin position="157"/>
        <end position="176"/>
    </location>
</feature>